<dbReference type="GO" id="GO:0016135">
    <property type="term" value="P:saponin biosynthetic process"/>
    <property type="evidence" value="ECO:0007669"/>
    <property type="project" value="UniProtKB-ARBA"/>
</dbReference>
<dbReference type="Gene3D" id="3.40.50.2000">
    <property type="entry name" value="Glycogen Phosphorylase B"/>
    <property type="match status" value="2"/>
</dbReference>
<dbReference type="CDD" id="cd03784">
    <property type="entry name" value="GT1_Gtf-like"/>
    <property type="match status" value="1"/>
</dbReference>
<evidence type="ECO:0000256" key="3">
    <source>
        <dbReference type="ARBA" id="ARBA00022676"/>
    </source>
</evidence>
<dbReference type="EMBL" id="LC512519">
    <property type="protein sequence ID" value="BBQ05019.1"/>
    <property type="molecule type" value="Genomic_DNA"/>
</dbReference>
<evidence type="ECO:0000256" key="6">
    <source>
        <dbReference type="RuleBase" id="RU362057"/>
    </source>
</evidence>
<proteinExistence type="inferred from homology"/>
<dbReference type="EC" id="2.4.1.-" evidence="6"/>
<dbReference type="InterPro" id="IPR002213">
    <property type="entry name" value="UDP_glucos_trans"/>
</dbReference>
<comment type="similarity">
    <text evidence="2 5">Belongs to the UDP-glycosyltransferase family.</text>
</comment>
<evidence type="ECO:0000256" key="4">
    <source>
        <dbReference type="ARBA" id="ARBA00022679"/>
    </source>
</evidence>
<dbReference type="FunFam" id="3.40.50.2000:FF:000071">
    <property type="entry name" value="Glycosyltransferase"/>
    <property type="match status" value="1"/>
</dbReference>
<evidence type="ECO:0000256" key="1">
    <source>
        <dbReference type="ARBA" id="ARBA00004721"/>
    </source>
</evidence>
<dbReference type="PANTHER" id="PTHR48047:SF45">
    <property type="entry name" value="SCOPOLETIN GLUCOSYLTRANSFERASE-LIKE"/>
    <property type="match status" value="1"/>
</dbReference>
<evidence type="ECO:0000256" key="5">
    <source>
        <dbReference type="RuleBase" id="RU003718"/>
    </source>
</evidence>
<sequence>MGAEPKRLHIVFFPFLAHGHMIPTLDVARLFAARNVEATIITTHVNAPRFTSAVDTGNRIENNQPVKLELLRFPAQEAGIPEGCENAEIAMSIPGMMPRFFKGTQLLREQLEQYLSRVKPDCLVADMFFPWATESANKYDIPRLVFHGTSYFALCAQEILRVHEPYKMVSSNDEQFSIPFIPHNIQLLLSQMCPDLISDEDNDFRKRMDSVKKSEVESYGVIVNSFYELEPDYAKVYTKELGRKAWHVGPVSLCNRSVLEKGQRGNQASIDEHECLTWLDSKKPASVVYISFGSMSSSITPQLHEIATALENSRCNFIWVVRSGESENHDESFPPGFEQRTKEKGLIIRGWAPQVLILDHKAVGAFMTHCGWNSTLEGITAGVPMITWPHAAEQFYNEKLVTEILKSGVSVGAKIWSRIPSVEDLISREAIETAIREVMDGEKAETMRLKAKQLKEMAKKAVEEGGSSYNQLSALIEHLKNYHTQK</sequence>
<evidence type="ECO:0000313" key="7">
    <source>
        <dbReference type="EMBL" id="BBQ05019.1"/>
    </source>
</evidence>
<name>A0A5S9MM03_DIACA</name>
<evidence type="ECO:0000256" key="2">
    <source>
        <dbReference type="ARBA" id="ARBA00009995"/>
    </source>
</evidence>
<dbReference type="InterPro" id="IPR035595">
    <property type="entry name" value="UDP_glycos_trans_CS"/>
</dbReference>
<dbReference type="PANTHER" id="PTHR48047">
    <property type="entry name" value="GLYCOSYLTRANSFERASE"/>
    <property type="match status" value="1"/>
</dbReference>
<protein>
    <recommendedName>
        <fullName evidence="6">Glycosyltransferase</fullName>
        <ecNumber evidence="6">2.4.1.-</ecNumber>
    </recommendedName>
</protein>
<dbReference type="GO" id="GO:0035251">
    <property type="term" value="F:UDP-glucosyltransferase activity"/>
    <property type="evidence" value="ECO:0007669"/>
    <property type="project" value="TreeGrafter"/>
</dbReference>
<dbReference type="PROSITE" id="PS00375">
    <property type="entry name" value="UDPGT"/>
    <property type="match status" value="1"/>
</dbReference>
<dbReference type="Pfam" id="PF00201">
    <property type="entry name" value="UDPGT"/>
    <property type="match status" value="1"/>
</dbReference>
<reference evidence="7" key="1">
    <citation type="submission" date="2019-12" db="EMBL/GenBank/DDBJ databases">
        <title>Analysis of mechanism of flower color mutations in bud-sported carnation cultivars.</title>
        <authorList>
            <person name="Morimoto H."/>
            <person name="Narumi-Kawasaki T."/>
            <person name="Takamura T."/>
            <person name="Fukai S."/>
        </authorList>
    </citation>
    <scope>NUCLEOTIDE SEQUENCE</scope>
    <source>
        <tissue evidence="7">Petal</tissue>
    </source>
</reference>
<keyword evidence="4 5" id="KW-0808">Transferase</keyword>
<gene>
    <name evidence="7" type="primary">DcCHGT4</name>
    <name evidence="7" type="synonym">T112</name>
</gene>
<organism evidence="7">
    <name type="scientific">Dianthus caryophyllus</name>
    <name type="common">Carnation</name>
    <name type="synonym">Clove pink</name>
    <dbReference type="NCBI Taxonomy" id="3570"/>
    <lineage>
        <taxon>Eukaryota</taxon>
        <taxon>Viridiplantae</taxon>
        <taxon>Streptophyta</taxon>
        <taxon>Embryophyta</taxon>
        <taxon>Tracheophyta</taxon>
        <taxon>Spermatophyta</taxon>
        <taxon>Magnoliopsida</taxon>
        <taxon>eudicotyledons</taxon>
        <taxon>Gunneridae</taxon>
        <taxon>Pentapetalae</taxon>
        <taxon>Caryophyllales</taxon>
        <taxon>Caryophyllaceae</taxon>
        <taxon>Caryophylleae</taxon>
        <taxon>Dianthus</taxon>
    </lineage>
</organism>
<dbReference type="SUPFAM" id="SSF53756">
    <property type="entry name" value="UDP-Glycosyltransferase/glycogen phosphorylase"/>
    <property type="match status" value="1"/>
</dbReference>
<accession>A0A5S9MM03</accession>
<dbReference type="GO" id="GO:0016104">
    <property type="term" value="P:triterpenoid biosynthetic process"/>
    <property type="evidence" value="ECO:0007669"/>
    <property type="project" value="UniProtKB-ARBA"/>
</dbReference>
<keyword evidence="3 5" id="KW-0328">Glycosyltransferase</keyword>
<comment type="pathway">
    <text evidence="1">Secondary metabolite biosynthesis; terpenoid biosynthesis.</text>
</comment>
<dbReference type="FunFam" id="3.40.50.2000:FF:000047">
    <property type="entry name" value="Glycosyltransferase"/>
    <property type="match status" value="1"/>
</dbReference>
<dbReference type="AlphaFoldDB" id="A0A5S9MM03"/>